<comment type="caution">
    <text evidence="1">The sequence shown here is derived from an EMBL/GenBank/DDBJ whole genome shotgun (WGS) entry which is preliminary data.</text>
</comment>
<gene>
    <name evidence="1" type="ORF">C8Z91_21900</name>
</gene>
<name>A0A2T6FYV4_9BACL</name>
<protein>
    <submittedName>
        <fullName evidence="1">Uncharacterized protein</fullName>
    </submittedName>
</protein>
<accession>A0A2T6FYV4</accession>
<dbReference type="Pfam" id="PF14425">
    <property type="entry name" value="Imm3"/>
    <property type="match status" value="2"/>
</dbReference>
<dbReference type="RefSeq" id="WP_108533180.1">
    <property type="nucleotide sequence ID" value="NZ_PYHP01000062.1"/>
</dbReference>
<evidence type="ECO:0000313" key="2">
    <source>
        <dbReference type="Proteomes" id="UP000244184"/>
    </source>
</evidence>
<organism evidence="1 2">
    <name type="scientific">Paenibacillus elgii</name>
    <dbReference type="NCBI Taxonomy" id="189691"/>
    <lineage>
        <taxon>Bacteria</taxon>
        <taxon>Bacillati</taxon>
        <taxon>Bacillota</taxon>
        <taxon>Bacilli</taxon>
        <taxon>Bacillales</taxon>
        <taxon>Paenibacillaceae</taxon>
        <taxon>Paenibacillus</taxon>
    </lineage>
</organism>
<dbReference type="AlphaFoldDB" id="A0A2T6FYV4"/>
<dbReference type="Proteomes" id="UP000244184">
    <property type="component" value="Unassembled WGS sequence"/>
</dbReference>
<reference evidence="1 2" key="1">
    <citation type="submission" date="2018-03" db="EMBL/GenBank/DDBJ databases">
        <title>Genome sequence of Paenibacillus elgii strain AC13 an antimicrobial compound producing bacteria.</title>
        <authorList>
            <person name="Kurokawa A.S."/>
            <person name="Araujo J.F."/>
            <person name="Costa R.A."/>
            <person name="Ortega D.B."/>
            <person name="Pires A.S."/>
            <person name="Pappas G.J.Jr."/>
            <person name="Franco O.L."/>
            <person name="Barreto C."/>
            <person name="Magalhaes B.S."/>
            <person name="Kruger R.H."/>
        </authorList>
    </citation>
    <scope>NUCLEOTIDE SEQUENCE [LARGE SCALE GENOMIC DNA]</scope>
    <source>
        <strain evidence="1 2">AC13</strain>
    </source>
</reference>
<dbReference type="EMBL" id="PYHP01000062">
    <property type="protein sequence ID" value="PUA37104.1"/>
    <property type="molecule type" value="Genomic_DNA"/>
</dbReference>
<dbReference type="InterPro" id="IPR025678">
    <property type="entry name" value="Imm3"/>
</dbReference>
<evidence type="ECO:0000313" key="1">
    <source>
        <dbReference type="EMBL" id="PUA37104.1"/>
    </source>
</evidence>
<proteinExistence type="predicted"/>
<sequence length="231" mass="27377">MNSKLSYEKIMNLFDETFQEYKNKKMSNLESLAKTYEDFELIMSKGDLEKATVLIKYGEHVLNQPYVFYKSKEYLVKFLNEINYEILQKELTDEHYQDLINRKNEVLQNLNKKALSYNARAMWYYDEIIDEVNHYYNSISLEGKTSDDIAKDVLARFNRDCRNTKSEKIGVYTTLAERLLDDSLTDTNELRHIESALKEFNVDDVGQQLTSDEKQKLQIRIEMVLKRLSDI</sequence>